<dbReference type="AlphaFoldDB" id="A0A7C3VS32"/>
<reference evidence="1" key="1">
    <citation type="journal article" date="2020" name="mSystems">
        <title>Genome- and Community-Level Interaction Insights into Carbon Utilization and Element Cycling Functions of Hydrothermarchaeota in Hydrothermal Sediment.</title>
        <authorList>
            <person name="Zhou Z."/>
            <person name="Liu Y."/>
            <person name="Xu W."/>
            <person name="Pan J."/>
            <person name="Luo Z.H."/>
            <person name="Li M."/>
        </authorList>
    </citation>
    <scope>NUCLEOTIDE SEQUENCE [LARGE SCALE GENOMIC DNA]</scope>
    <source>
        <strain evidence="1">SpSt-374</strain>
    </source>
</reference>
<gene>
    <name evidence="1" type="ORF">ENR15_21765</name>
</gene>
<evidence type="ECO:0000313" key="1">
    <source>
        <dbReference type="EMBL" id="HGG03190.1"/>
    </source>
</evidence>
<organism evidence="1">
    <name type="scientific">Planktothricoides sp. SpSt-374</name>
    <dbReference type="NCBI Taxonomy" id="2282167"/>
    <lineage>
        <taxon>Bacteria</taxon>
        <taxon>Bacillati</taxon>
        <taxon>Cyanobacteriota</taxon>
        <taxon>Cyanophyceae</taxon>
        <taxon>Oscillatoriophycideae</taxon>
        <taxon>Oscillatoriales</taxon>
        <taxon>Oscillatoriaceae</taxon>
        <taxon>Planktothricoides</taxon>
    </lineage>
</organism>
<name>A0A7C3VS32_9CYAN</name>
<dbReference type="EMBL" id="DSPX01000221">
    <property type="protein sequence ID" value="HGG03190.1"/>
    <property type="molecule type" value="Genomic_DNA"/>
</dbReference>
<comment type="caution">
    <text evidence="1">The sequence shown here is derived from an EMBL/GenBank/DDBJ whole genome shotgun (WGS) entry which is preliminary data.</text>
</comment>
<proteinExistence type="predicted"/>
<accession>A0A7C3VS32</accession>
<protein>
    <submittedName>
        <fullName evidence="1">Uncharacterized protein</fullName>
    </submittedName>
</protein>
<sequence>MKKREWDSETGFFSGILHFYQDFPRRFLGISKSDRPWLLRLRNRVSVRVSVSSQRFCQKPGFSALGAIAFP</sequence>